<evidence type="ECO:0000313" key="2">
    <source>
        <dbReference type="Proteomes" id="UP000295215"/>
    </source>
</evidence>
<proteinExistence type="predicted"/>
<comment type="caution">
    <text evidence="1">The sequence shown here is derived from an EMBL/GenBank/DDBJ whole genome shotgun (WGS) entry which is preliminary data.</text>
</comment>
<sequence length="357" mass="40787">MKRLFAVLSLCAIGLLATNCKKDDNPSDYIEVPLRDTKEVYTEDIESIEKYLKNNYIIENGESISFDSITSPKYSGQSVLADDPRLQSVIMGNDDYLAMPYTNIYNNRTYYNYYKSADTIKYKIYYLIVNEGQGNIASPIDSLYIKRRNYNIKNELSSSTFNGDFYSFPPTIAEYNSGKSPKRMYTGERQVLKFIKTATNITTTPDGTITYDENSAGRIIAFIPSGLGQFNEAYGKIAAYTPWITDITLINNLERDHDLDGIPSKFEVKEIKPVEELTIHDYFSYDTNDNAIPNFLDIDDDGDGISTKDEISYKDENGKIKYYSYDAPELKSCGSDIPRYLNNTCFPDRVNGEWIWN</sequence>
<protein>
    <submittedName>
        <fullName evidence="1">Uncharacterized protein</fullName>
    </submittedName>
</protein>
<keyword evidence="2" id="KW-1185">Reference proteome</keyword>
<dbReference type="AlphaFoldDB" id="A0A4R7EVQ1"/>
<dbReference type="OrthoDB" id="1424215at2"/>
<dbReference type="RefSeq" id="WP_133712838.1">
    <property type="nucleotide sequence ID" value="NZ_SOAG01000016.1"/>
</dbReference>
<reference evidence="1 2" key="1">
    <citation type="submission" date="2019-03" db="EMBL/GenBank/DDBJ databases">
        <title>Genomic Encyclopedia of Archaeal and Bacterial Type Strains, Phase II (KMG-II): from individual species to whole genera.</title>
        <authorList>
            <person name="Goeker M."/>
        </authorList>
    </citation>
    <scope>NUCLEOTIDE SEQUENCE [LARGE SCALE GENOMIC DNA]</scope>
    <source>
        <strain evidence="1 2">DSM 28213</strain>
    </source>
</reference>
<accession>A0A4R7EVQ1</accession>
<name>A0A4R7EVQ1_9FLAO</name>
<evidence type="ECO:0000313" key="1">
    <source>
        <dbReference type="EMBL" id="TDS57271.1"/>
    </source>
</evidence>
<organism evidence="1 2">
    <name type="scientific">Myroides indicus</name>
    <dbReference type="NCBI Taxonomy" id="1323422"/>
    <lineage>
        <taxon>Bacteria</taxon>
        <taxon>Pseudomonadati</taxon>
        <taxon>Bacteroidota</taxon>
        <taxon>Flavobacteriia</taxon>
        <taxon>Flavobacteriales</taxon>
        <taxon>Flavobacteriaceae</taxon>
        <taxon>Myroides</taxon>
    </lineage>
</organism>
<dbReference type="EMBL" id="SOAG01000016">
    <property type="protein sequence ID" value="TDS57271.1"/>
    <property type="molecule type" value="Genomic_DNA"/>
</dbReference>
<gene>
    <name evidence="1" type="ORF">C8P70_11691</name>
</gene>
<dbReference type="Proteomes" id="UP000295215">
    <property type="component" value="Unassembled WGS sequence"/>
</dbReference>